<keyword evidence="2" id="KW-0808">Transferase</keyword>
<sequence length="259" mass="28760">MSQYATDTACATPDAMSVPGPTLTGRIENYWSRRAESYGEIRRHELACEKKSLWLAEIMPHLPEARPLRILDVGTGAGFFAILLAEQGHCVCGVDMTQAMLDEAAALARQAGCEVAFLRMDACCLEFESASFDAVISRNLTWTLQDAAAAYREWNRVLRPGGVLLNFDADYGSVSFLDLAHQPGVHAHAGINDDMMLECENIRRQLPLSSECRPVWDVQTLRSSGFSDCRCDHGLSARIYAHRDETYNPVPMFALRAIK</sequence>
<feature type="domain" description="Methyltransferase" evidence="1">
    <location>
        <begin position="70"/>
        <end position="162"/>
    </location>
</feature>
<keyword evidence="2" id="KW-0489">Methyltransferase</keyword>
<reference evidence="2" key="1">
    <citation type="submission" date="2019-08" db="EMBL/GenBank/DDBJ databases">
        <authorList>
            <person name="Kucharzyk K."/>
            <person name="Murdoch R.W."/>
            <person name="Higgins S."/>
            <person name="Loffler F."/>
        </authorList>
    </citation>
    <scope>NUCLEOTIDE SEQUENCE</scope>
</reference>
<proteinExistence type="predicted"/>
<dbReference type="Pfam" id="PF13649">
    <property type="entry name" value="Methyltransf_25"/>
    <property type="match status" value="1"/>
</dbReference>
<accession>A0A644UTL0</accession>
<evidence type="ECO:0000313" key="2">
    <source>
        <dbReference type="EMBL" id="MPL82398.1"/>
    </source>
</evidence>
<dbReference type="InterPro" id="IPR041698">
    <property type="entry name" value="Methyltransf_25"/>
</dbReference>
<comment type="caution">
    <text evidence="2">The sequence shown here is derived from an EMBL/GenBank/DDBJ whole genome shotgun (WGS) entry which is preliminary data.</text>
</comment>
<gene>
    <name evidence="2" type="primary">ubiE_24</name>
    <name evidence="2" type="ORF">SDC9_28341</name>
</gene>
<dbReference type="EMBL" id="VSSQ01000162">
    <property type="protein sequence ID" value="MPL82398.1"/>
    <property type="molecule type" value="Genomic_DNA"/>
</dbReference>
<dbReference type="PANTHER" id="PTHR43591">
    <property type="entry name" value="METHYLTRANSFERASE"/>
    <property type="match status" value="1"/>
</dbReference>
<dbReference type="InterPro" id="IPR029063">
    <property type="entry name" value="SAM-dependent_MTases_sf"/>
</dbReference>
<dbReference type="GO" id="GO:0043770">
    <property type="term" value="F:demethylmenaquinone methyltransferase activity"/>
    <property type="evidence" value="ECO:0007669"/>
    <property type="project" value="UniProtKB-EC"/>
</dbReference>
<dbReference type="GO" id="GO:0032259">
    <property type="term" value="P:methylation"/>
    <property type="evidence" value="ECO:0007669"/>
    <property type="project" value="UniProtKB-KW"/>
</dbReference>
<dbReference type="EC" id="2.1.1.163" evidence="2"/>
<evidence type="ECO:0000259" key="1">
    <source>
        <dbReference type="Pfam" id="PF13649"/>
    </source>
</evidence>
<name>A0A644UTL0_9ZZZZ</name>
<keyword evidence="2" id="KW-0830">Ubiquinone</keyword>
<organism evidence="2">
    <name type="scientific">bioreactor metagenome</name>
    <dbReference type="NCBI Taxonomy" id="1076179"/>
    <lineage>
        <taxon>unclassified sequences</taxon>
        <taxon>metagenomes</taxon>
        <taxon>ecological metagenomes</taxon>
    </lineage>
</organism>
<dbReference type="PANTHER" id="PTHR43591:SF24">
    <property type="entry name" value="2-METHOXY-6-POLYPRENYL-1,4-BENZOQUINOL METHYLASE, MITOCHONDRIAL"/>
    <property type="match status" value="1"/>
</dbReference>
<dbReference type="AlphaFoldDB" id="A0A644UTL0"/>
<dbReference type="CDD" id="cd02440">
    <property type="entry name" value="AdoMet_MTases"/>
    <property type="match status" value="1"/>
</dbReference>
<dbReference type="Gene3D" id="3.40.50.150">
    <property type="entry name" value="Vaccinia Virus protein VP39"/>
    <property type="match status" value="1"/>
</dbReference>
<protein>
    <submittedName>
        <fullName evidence="2">Ubiquinone/menaquinone biosynthesis C-methyltransferase UbiE</fullName>
        <ecNumber evidence="2">2.1.1.163</ecNumber>
    </submittedName>
</protein>
<dbReference type="SUPFAM" id="SSF53335">
    <property type="entry name" value="S-adenosyl-L-methionine-dependent methyltransferases"/>
    <property type="match status" value="1"/>
</dbReference>